<feature type="domain" description="DUF632" evidence="2">
    <location>
        <begin position="662"/>
        <end position="869"/>
    </location>
</feature>
<proteinExistence type="predicted"/>
<feature type="region of interest" description="Disordered" evidence="1">
    <location>
        <begin position="257"/>
        <end position="390"/>
    </location>
</feature>
<feature type="compositionally biased region" description="Polar residues" evidence="1">
    <location>
        <begin position="98"/>
        <end position="123"/>
    </location>
</feature>
<feature type="compositionally biased region" description="Low complexity" evidence="1">
    <location>
        <begin position="257"/>
        <end position="266"/>
    </location>
</feature>
<feature type="compositionally biased region" description="Polar residues" evidence="1">
    <location>
        <begin position="304"/>
        <end position="313"/>
    </location>
</feature>
<evidence type="ECO:0000256" key="1">
    <source>
        <dbReference type="SAM" id="MobiDB-lite"/>
    </source>
</evidence>
<feature type="region of interest" description="Disordered" evidence="1">
    <location>
        <begin position="207"/>
        <end position="234"/>
    </location>
</feature>
<organism evidence="4 5">
    <name type="scientific">Musa balbisiana</name>
    <name type="common">Banana</name>
    <dbReference type="NCBI Taxonomy" id="52838"/>
    <lineage>
        <taxon>Eukaryota</taxon>
        <taxon>Viridiplantae</taxon>
        <taxon>Streptophyta</taxon>
        <taxon>Embryophyta</taxon>
        <taxon>Tracheophyta</taxon>
        <taxon>Spermatophyta</taxon>
        <taxon>Magnoliopsida</taxon>
        <taxon>Liliopsida</taxon>
        <taxon>Zingiberales</taxon>
        <taxon>Musaceae</taxon>
        <taxon>Musa</taxon>
    </lineage>
</organism>
<keyword evidence="5" id="KW-1185">Reference proteome</keyword>
<dbReference type="Pfam" id="PF04783">
    <property type="entry name" value="DUF630"/>
    <property type="match status" value="1"/>
</dbReference>
<dbReference type="PANTHER" id="PTHR21450">
    <property type="entry name" value="PROTEIN ALTERED PHOSPHATE STARVATION RESPONSE 1"/>
    <property type="match status" value="1"/>
</dbReference>
<evidence type="ECO:0000313" key="4">
    <source>
        <dbReference type="EMBL" id="THU58957.1"/>
    </source>
</evidence>
<feature type="compositionally biased region" description="Basic and acidic residues" evidence="1">
    <location>
        <begin position="317"/>
        <end position="335"/>
    </location>
</feature>
<evidence type="ECO:0008006" key="6">
    <source>
        <dbReference type="Google" id="ProtNLM"/>
    </source>
</evidence>
<dbReference type="PANTHER" id="PTHR21450:SF57">
    <property type="entry name" value="BZIP TRANSCRIPTION FACTOR-LIKE"/>
    <property type="match status" value="1"/>
</dbReference>
<dbReference type="InterPro" id="IPR006868">
    <property type="entry name" value="DUF630"/>
</dbReference>
<dbReference type="EMBL" id="PYDT01000006">
    <property type="protein sequence ID" value="THU58957.1"/>
    <property type="molecule type" value="Genomic_DNA"/>
</dbReference>
<name>A0A4S8JB46_MUSBA</name>
<feature type="compositionally biased region" description="Low complexity" evidence="1">
    <location>
        <begin position="81"/>
        <end position="97"/>
    </location>
</feature>
<protein>
    <recommendedName>
        <fullName evidence="6">DUF632 domain-containing protein</fullName>
    </recommendedName>
</protein>
<dbReference type="AlphaFoldDB" id="A0A4S8JB46"/>
<reference evidence="4 5" key="1">
    <citation type="journal article" date="2019" name="Nat. Plants">
        <title>Genome sequencing of Musa balbisiana reveals subgenome evolution and function divergence in polyploid bananas.</title>
        <authorList>
            <person name="Yao X."/>
        </authorList>
    </citation>
    <scope>NUCLEOTIDE SEQUENCE [LARGE SCALE GENOMIC DNA]</scope>
    <source>
        <strain evidence="5">cv. DH-PKW</strain>
        <tissue evidence="4">Leaves</tissue>
    </source>
</reference>
<feature type="domain" description="DUF630" evidence="3">
    <location>
        <begin position="1"/>
        <end position="59"/>
    </location>
</feature>
<evidence type="ECO:0000259" key="2">
    <source>
        <dbReference type="Pfam" id="PF04782"/>
    </source>
</evidence>
<feature type="domain" description="DUF632" evidence="2">
    <location>
        <begin position="397"/>
        <end position="620"/>
    </location>
</feature>
<comment type="caution">
    <text evidence="4">The sequence shown here is derived from an EMBL/GenBank/DDBJ whole genome shotgun (WGS) entry which is preliminary data.</text>
</comment>
<evidence type="ECO:0000259" key="3">
    <source>
        <dbReference type="Pfam" id="PF04783"/>
    </source>
</evidence>
<sequence>MGCGSSKAEESKLVALCRERTELIRAARDRRYALAAAHAAYFQALAAVGDAFHHFVHEELAPGSPVLVLPSSEGKRKARTGRGSAITAAAASSTSSSVTPLTHSLSPEGSHLPLSSVSESEASPQGAGGSTSFADGKASRVGSSGEGEISSSRHHRFSPTSPNSSFIRSSTAIPTMVYQDPLASSWPNSAYDGYGYPFYGVPIGSPPQEREDWAGPSAPAVAPGTPPQPPPNEASSWDFLDPFNYYEEFLPYYSGGKYGSRSSISSPDLSEVRKREGIPELEEEADVEMTENNVVDDDLRQKDSFSGSSNSGPNREIGGKHEKVGIELEEKERRSSSAGSKTISGGEDAGSNGKKKGVTFEDVSYVTEESVPSSERPLSAYSDDDHPLPVQGTRDVMEVVQEIEEHFSSAAGCGEDIYRCLSSASCHTDQEVKCIEYLRFFGVKTYHRCLSSASCHTDQEVKCIEFVNLINLVPVISSRIWDRMALPLLIRSRLALLRHSSKSTIRRKAGNAVARNSTVARSGSLSSTLEKLYVWEKKLYSEVKDEEKLRVSYDKKHKWLKALNDRGAENSKIDLTWASVRTLCTKISIIIKSANAISSRMHKIRDEELQPLLIELIQGYESSNLIDEEKLRVSYDKKHKWLKALNDRGAENSKIDLTWASDEEKLRVSYDKKHKWLKALNDRGAENSKIDLTWASVRTLCTKISIIIKSANAISSRMHKIRDEELQPLLIELIQGFIRMWKSLLDCHHKQLRAVSNCKSHSLMMKTTSPKRPAAKATKKLELVLLNWCNCFDDWIRIQRAYVEVLNEWLMKWLPQEQEQTPDGLAPFSPTRLGAPSAFIISNDWHHAIESISGEKVVERMRAFAEIIHMIRKSQEEERRQRLEEERLLQVYDRRLRSRQANQTNGHLEILSCHEGRPKHRDDSSLALYTLRQRLDEKRSTHKETLKRLKEAASSILPSGLLPIVQELETFTAEALHVYSEIRTSNSGGA</sequence>
<accession>A0A4S8JB46</accession>
<feature type="compositionally biased region" description="Acidic residues" evidence="1">
    <location>
        <begin position="279"/>
        <end position="289"/>
    </location>
</feature>
<feature type="region of interest" description="Disordered" evidence="1">
    <location>
        <begin position="68"/>
        <end position="166"/>
    </location>
</feature>
<dbReference type="InterPro" id="IPR006867">
    <property type="entry name" value="DUF632"/>
</dbReference>
<dbReference type="Proteomes" id="UP000317650">
    <property type="component" value="Chromosome 3"/>
</dbReference>
<dbReference type="Pfam" id="PF04782">
    <property type="entry name" value="DUF632"/>
    <property type="match status" value="2"/>
</dbReference>
<evidence type="ECO:0000313" key="5">
    <source>
        <dbReference type="Proteomes" id="UP000317650"/>
    </source>
</evidence>
<gene>
    <name evidence="4" type="ORF">C4D60_Mb03t19950</name>
</gene>